<gene>
    <name evidence="1" type="ORF">VV01_21350</name>
    <name evidence="2" type="ORF">VV01_22025</name>
</gene>
<dbReference type="Proteomes" id="UP000037397">
    <property type="component" value="Unassembled WGS sequence"/>
</dbReference>
<proteinExistence type="predicted"/>
<reference evidence="1" key="1">
    <citation type="submission" date="2015-03" db="EMBL/GenBank/DDBJ databases">
        <title>Emergence of plasmid-mediated VIM-4 carbapenemase in Citrobacter freundii, co-harbouring armA, CTX-M-3, TEM-1 and QnrB at a cancer centre in Bulgaria.</title>
        <authorList>
            <person name="Sabtcheva S.D."/>
            <person name="Ivanov I.N."/>
        </authorList>
    </citation>
    <scope>NUCLEOTIDE SEQUENCE</scope>
    <source>
        <strain evidence="1">C296001</strain>
    </source>
</reference>
<evidence type="ECO:0000313" key="3">
    <source>
        <dbReference type="Proteomes" id="UP000037397"/>
    </source>
</evidence>
<reference evidence="3" key="2">
    <citation type="submission" date="2015-03" db="EMBL/GenBank/DDBJ databases">
        <title>Luteipulveratus halotolerans sp. nov., a novel actinobacterium (Dermacoccaceae) from Sarawak, Malaysia.</title>
        <authorList>
            <person name="Juboi H."/>
            <person name="Basik A."/>
            <person name="Shamsul S.S."/>
            <person name="Arnold P."/>
            <person name="Schmitt E.K."/>
            <person name="Sanglier J.-J."/>
            <person name="Yeo T."/>
        </authorList>
    </citation>
    <scope>NUCLEOTIDE SEQUENCE [LARGE SCALE GENOMIC DNA]</scope>
    <source>
        <strain evidence="3">C296001</strain>
    </source>
</reference>
<name>A0A0L6CDS6_9MICO</name>
<protein>
    <submittedName>
        <fullName evidence="1">Uncharacterized protein</fullName>
    </submittedName>
</protein>
<dbReference type="EMBL" id="LAIR01000003">
    <property type="protein sequence ID" value="KNX35934.1"/>
    <property type="molecule type" value="Genomic_DNA"/>
</dbReference>
<evidence type="ECO:0000313" key="2">
    <source>
        <dbReference type="EMBL" id="KNX35934.1"/>
    </source>
</evidence>
<organism evidence="1 3">
    <name type="scientific">Luteipulveratus halotolerans</name>
    <dbReference type="NCBI Taxonomy" id="1631356"/>
    <lineage>
        <taxon>Bacteria</taxon>
        <taxon>Bacillati</taxon>
        <taxon>Actinomycetota</taxon>
        <taxon>Actinomycetes</taxon>
        <taxon>Micrococcales</taxon>
        <taxon>Dermacoccaceae</taxon>
        <taxon>Luteipulveratus</taxon>
    </lineage>
</organism>
<keyword evidence="3" id="KW-1185">Reference proteome</keyword>
<evidence type="ECO:0000313" key="1">
    <source>
        <dbReference type="EMBL" id="KNX35839.1"/>
    </source>
</evidence>
<dbReference type="AlphaFoldDB" id="A0A0L6CDS6"/>
<dbReference type="EMBL" id="LAIR01000003">
    <property type="protein sequence ID" value="KNX35839.1"/>
    <property type="molecule type" value="Genomic_DNA"/>
</dbReference>
<sequence length="78" mass="8363">MLGLCGKVLADGLGQRACPIGVHVPGGYERCFDPPLVAPSSDVGLASLTRPSRQSSGRTAQVWFLRDNISMHARKLRS</sequence>
<accession>A0A0L6CDS6</accession>
<comment type="caution">
    <text evidence="1">The sequence shown here is derived from an EMBL/GenBank/DDBJ whole genome shotgun (WGS) entry which is preliminary data.</text>
</comment>